<dbReference type="AlphaFoldDB" id="A0A0E2BIE6"/>
<sequence length="41" mass="4944">MWELPHFLFGFVGCPENVRIPLLNLELRSVPKRIQEIYRCE</sequence>
<organism evidence="1 2">
    <name type="scientific">Leptospira santarosai str. MOR084</name>
    <dbReference type="NCBI Taxonomy" id="1049984"/>
    <lineage>
        <taxon>Bacteria</taxon>
        <taxon>Pseudomonadati</taxon>
        <taxon>Spirochaetota</taxon>
        <taxon>Spirochaetia</taxon>
        <taxon>Leptospirales</taxon>
        <taxon>Leptospiraceae</taxon>
        <taxon>Leptospira</taxon>
    </lineage>
</organism>
<gene>
    <name evidence="1" type="ORF">LEP1GSC179_3534</name>
</gene>
<accession>A0A0E2BIE6</accession>
<reference evidence="1" key="1">
    <citation type="submission" date="2012-10" db="EMBL/GenBank/DDBJ databases">
        <authorList>
            <person name="Harkins D.M."/>
            <person name="Durkin A.S."/>
            <person name="Brinkac L.M."/>
            <person name="Haft D.H."/>
            <person name="Selengut J.D."/>
            <person name="Sanka R."/>
            <person name="DePew J."/>
            <person name="Purushe J."/>
            <person name="Matthias M.A."/>
            <person name="Vinetz J.M."/>
            <person name="Sutton G.G."/>
            <person name="Nierman W.C."/>
            <person name="Fouts D.E."/>
        </authorList>
    </citation>
    <scope>NUCLEOTIDE SEQUENCE [LARGE SCALE GENOMIC DNA]</scope>
    <source>
        <strain evidence="1">MOR084</strain>
    </source>
</reference>
<dbReference type="Proteomes" id="UP000006329">
    <property type="component" value="Unassembled WGS sequence"/>
</dbReference>
<evidence type="ECO:0000313" key="1">
    <source>
        <dbReference type="EMBL" id="EKO34959.1"/>
    </source>
</evidence>
<comment type="caution">
    <text evidence="1">The sequence shown here is derived from an EMBL/GenBank/DDBJ whole genome shotgun (WGS) entry which is preliminary data.</text>
</comment>
<protein>
    <submittedName>
        <fullName evidence="1">Uncharacterized protein</fullName>
    </submittedName>
</protein>
<keyword evidence="2" id="KW-1185">Reference proteome</keyword>
<dbReference type="EMBL" id="AHON02000026">
    <property type="protein sequence ID" value="EKO34959.1"/>
    <property type="molecule type" value="Genomic_DNA"/>
</dbReference>
<proteinExistence type="predicted"/>
<evidence type="ECO:0000313" key="2">
    <source>
        <dbReference type="Proteomes" id="UP000006329"/>
    </source>
</evidence>
<name>A0A0E2BIE6_9LEPT</name>